<dbReference type="Proteomes" id="UP001050975">
    <property type="component" value="Unassembled WGS sequence"/>
</dbReference>
<comment type="caution">
    <text evidence="1">The sequence shown here is derived from an EMBL/GenBank/DDBJ whole genome shotgun (WGS) entry which is preliminary data.</text>
</comment>
<gene>
    <name evidence="1" type="ORF">MiSe_32180</name>
</gene>
<proteinExistence type="predicted"/>
<keyword evidence="2" id="KW-1185">Reference proteome</keyword>
<evidence type="ECO:0000313" key="1">
    <source>
        <dbReference type="EMBL" id="GET38460.1"/>
    </source>
</evidence>
<name>A0AAV3XCD9_9CYAN</name>
<dbReference type="EMBL" id="BLAY01000045">
    <property type="protein sequence ID" value="GET38460.1"/>
    <property type="molecule type" value="Genomic_DNA"/>
</dbReference>
<sequence>MSPNKIENLIPEQEALIPVYREKWRQIALSSKPIDREKAAEAIKSAYIAIGYKQPRILFFDSPSAAIETIVHNSDLKRERGNKLGSQLRRHLDIQLWSHITSLSNGCVTANS</sequence>
<accession>A0AAV3XCD9</accession>
<protein>
    <submittedName>
        <fullName evidence="1">Uncharacterized protein</fullName>
    </submittedName>
</protein>
<reference evidence="1" key="1">
    <citation type="submission" date="2019-10" db="EMBL/GenBank/DDBJ databases">
        <title>Draft genome sequece of Microseira wollei NIES-4236.</title>
        <authorList>
            <person name="Yamaguchi H."/>
            <person name="Suzuki S."/>
            <person name="Kawachi M."/>
        </authorList>
    </citation>
    <scope>NUCLEOTIDE SEQUENCE</scope>
    <source>
        <strain evidence="1">NIES-4236</strain>
    </source>
</reference>
<organism evidence="1 2">
    <name type="scientific">Microseira wollei NIES-4236</name>
    <dbReference type="NCBI Taxonomy" id="2530354"/>
    <lineage>
        <taxon>Bacteria</taxon>
        <taxon>Bacillati</taxon>
        <taxon>Cyanobacteriota</taxon>
        <taxon>Cyanophyceae</taxon>
        <taxon>Oscillatoriophycideae</taxon>
        <taxon>Aerosakkonematales</taxon>
        <taxon>Aerosakkonemataceae</taxon>
        <taxon>Microseira</taxon>
    </lineage>
</organism>
<evidence type="ECO:0000313" key="2">
    <source>
        <dbReference type="Proteomes" id="UP001050975"/>
    </source>
</evidence>
<dbReference type="AlphaFoldDB" id="A0AAV3XCD9"/>